<dbReference type="Proteomes" id="UP000027265">
    <property type="component" value="Unassembled WGS sequence"/>
</dbReference>
<evidence type="ECO:0000313" key="1">
    <source>
        <dbReference type="EMBL" id="KDQ56008.1"/>
    </source>
</evidence>
<name>A0A067PMI3_9AGAM</name>
<keyword evidence="2" id="KW-1185">Reference proteome</keyword>
<protein>
    <submittedName>
        <fullName evidence="1">Uncharacterized protein</fullName>
    </submittedName>
</protein>
<dbReference type="InParanoid" id="A0A067PMI3"/>
<reference evidence="2" key="1">
    <citation type="journal article" date="2014" name="Proc. Natl. Acad. Sci. U.S.A.">
        <title>Extensive sampling of basidiomycete genomes demonstrates inadequacy of the white-rot/brown-rot paradigm for wood decay fungi.</title>
        <authorList>
            <person name="Riley R."/>
            <person name="Salamov A.A."/>
            <person name="Brown D.W."/>
            <person name="Nagy L.G."/>
            <person name="Floudas D."/>
            <person name="Held B.W."/>
            <person name="Levasseur A."/>
            <person name="Lombard V."/>
            <person name="Morin E."/>
            <person name="Otillar R."/>
            <person name="Lindquist E.A."/>
            <person name="Sun H."/>
            <person name="LaButti K.M."/>
            <person name="Schmutz J."/>
            <person name="Jabbour D."/>
            <person name="Luo H."/>
            <person name="Baker S.E."/>
            <person name="Pisabarro A.G."/>
            <person name="Walton J.D."/>
            <person name="Blanchette R.A."/>
            <person name="Henrissat B."/>
            <person name="Martin F."/>
            <person name="Cullen D."/>
            <person name="Hibbett D.S."/>
            <person name="Grigoriev I.V."/>
        </authorList>
    </citation>
    <scope>NUCLEOTIDE SEQUENCE [LARGE SCALE GENOMIC DNA]</scope>
    <source>
        <strain evidence="2">MUCL 33604</strain>
    </source>
</reference>
<gene>
    <name evidence="1" type="ORF">JAAARDRAFT_36808</name>
</gene>
<evidence type="ECO:0000313" key="2">
    <source>
        <dbReference type="Proteomes" id="UP000027265"/>
    </source>
</evidence>
<organism evidence="1 2">
    <name type="scientific">Jaapia argillacea MUCL 33604</name>
    <dbReference type="NCBI Taxonomy" id="933084"/>
    <lineage>
        <taxon>Eukaryota</taxon>
        <taxon>Fungi</taxon>
        <taxon>Dikarya</taxon>
        <taxon>Basidiomycota</taxon>
        <taxon>Agaricomycotina</taxon>
        <taxon>Agaricomycetes</taxon>
        <taxon>Agaricomycetidae</taxon>
        <taxon>Jaapiales</taxon>
        <taxon>Jaapiaceae</taxon>
        <taxon>Jaapia</taxon>
    </lineage>
</organism>
<dbReference type="HOGENOM" id="CLU_2740375_0_0_1"/>
<dbReference type="EMBL" id="KL197723">
    <property type="protein sequence ID" value="KDQ56008.1"/>
    <property type="molecule type" value="Genomic_DNA"/>
</dbReference>
<proteinExistence type="predicted"/>
<dbReference type="AlphaFoldDB" id="A0A067PMI3"/>
<sequence>MTFFAFFVGFGSSLGLPFSTFLAGLSFAGRPLSFPFPLLLLEVGFFFLKALGSSSSSSSSSEYPGMGATFV</sequence>
<accession>A0A067PMI3</accession>